<dbReference type="PANTHER" id="PTHR13887:SF14">
    <property type="entry name" value="DISULFIDE BOND FORMATION PROTEIN D"/>
    <property type="match status" value="1"/>
</dbReference>
<dbReference type="EMBL" id="JAQOUE010000001">
    <property type="protein sequence ID" value="MDT7043320.1"/>
    <property type="molecule type" value="Genomic_DNA"/>
</dbReference>
<sequence>MIDFSGCLAVWRIRPLRVMWLAFFLVGVALCPGETFAGVEEEIRSLRHDIQEMKKDVEDIKELLEGALKKAPPAKSVSTVGFRGRPMLGRADAPVTIVEFSDYQCPYCQRFATKVFPELKRDYIDTGKVRYVFRDFPLTQIHPQAAKAHEGAHCAGEQGRYWEMHDVLFLNQKDLSVSSLSAYADQIGLEMGAFDACLEGGRHAAAVQADMQAGAQADVRGTPSFIIGRSGSGETITGTIVRGAQPFSTFQQVIQDMEKPMPTKNGQVPPVDD</sequence>
<reference evidence="8 9" key="1">
    <citation type="journal article" date="2023" name="ISME J.">
        <title>Cultivation and genomic characterization of novel and ubiquitous marine nitrite-oxidizing bacteria from the Nitrospirales.</title>
        <authorList>
            <person name="Mueller A.J."/>
            <person name="Daebeler A."/>
            <person name="Herbold C.W."/>
            <person name="Kirkegaard R.H."/>
            <person name="Daims H."/>
        </authorList>
    </citation>
    <scope>NUCLEOTIDE SEQUENCE [LARGE SCALE GENOMIC DNA]</scope>
    <source>
        <strain evidence="8 9">EB</strain>
    </source>
</reference>
<evidence type="ECO:0000256" key="5">
    <source>
        <dbReference type="ARBA" id="ARBA00023284"/>
    </source>
</evidence>
<accession>A0ABU3KA74</accession>
<proteinExistence type="inferred from homology"/>
<comment type="caution">
    <text evidence="8">The sequence shown here is derived from an EMBL/GenBank/DDBJ whole genome shotgun (WGS) entry which is preliminary data.</text>
</comment>
<keyword evidence="6" id="KW-0175">Coiled coil</keyword>
<evidence type="ECO:0000259" key="7">
    <source>
        <dbReference type="PROSITE" id="PS51352"/>
    </source>
</evidence>
<dbReference type="SUPFAM" id="SSF52833">
    <property type="entry name" value="Thioredoxin-like"/>
    <property type="match status" value="1"/>
</dbReference>
<protein>
    <submittedName>
        <fullName evidence="8">DsbA family protein</fullName>
    </submittedName>
</protein>
<dbReference type="Gene3D" id="1.10.40.80">
    <property type="match status" value="1"/>
</dbReference>
<feature type="domain" description="Thioredoxin" evidence="7">
    <location>
        <begin position="65"/>
        <end position="259"/>
    </location>
</feature>
<dbReference type="InterPro" id="IPR036249">
    <property type="entry name" value="Thioredoxin-like_sf"/>
</dbReference>
<organism evidence="8 9">
    <name type="scientific">Candidatus Nitronereus thalassa</name>
    <dbReference type="NCBI Taxonomy" id="3020898"/>
    <lineage>
        <taxon>Bacteria</taxon>
        <taxon>Pseudomonadati</taxon>
        <taxon>Nitrospirota</taxon>
        <taxon>Nitrospiria</taxon>
        <taxon>Nitrospirales</taxon>
        <taxon>Nitrospiraceae</taxon>
        <taxon>Candidatus Nitronereus</taxon>
    </lineage>
</organism>
<dbReference type="Pfam" id="PF13462">
    <property type="entry name" value="Thioredoxin_4"/>
    <property type="match status" value="1"/>
</dbReference>
<dbReference type="RefSeq" id="WP_313833888.1">
    <property type="nucleotide sequence ID" value="NZ_JAQOUE010000001.1"/>
</dbReference>
<dbReference type="PANTHER" id="PTHR13887">
    <property type="entry name" value="GLUTATHIONE S-TRANSFERASE KAPPA"/>
    <property type="match status" value="1"/>
</dbReference>
<evidence type="ECO:0000256" key="2">
    <source>
        <dbReference type="ARBA" id="ARBA00022729"/>
    </source>
</evidence>
<evidence type="ECO:0000256" key="1">
    <source>
        <dbReference type="ARBA" id="ARBA00005791"/>
    </source>
</evidence>
<dbReference type="Proteomes" id="UP001250932">
    <property type="component" value="Unassembled WGS sequence"/>
</dbReference>
<feature type="coiled-coil region" evidence="6">
    <location>
        <begin position="36"/>
        <end position="70"/>
    </location>
</feature>
<dbReference type="InterPro" id="IPR013766">
    <property type="entry name" value="Thioredoxin_domain"/>
</dbReference>
<dbReference type="Gene3D" id="3.40.30.10">
    <property type="entry name" value="Glutaredoxin"/>
    <property type="match status" value="1"/>
</dbReference>
<evidence type="ECO:0000313" key="9">
    <source>
        <dbReference type="Proteomes" id="UP001250932"/>
    </source>
</evidence>
<keyword evidence="9" id="KW-1185">Reference proteome</keyword>
<evidence type="ECO:0000256" key="3">
    <source>
        <dbReference type="ARBA" id="ARBA00023002"/>
    </source>
</evidence>
<evidence type="ECO:0000256" key="4">
    <source>
        <dbReference type="ARBA" id="ARBA00023157"/>
    </source>
</evidence>
<evidence type="ECO:0000256" key="6">
    <source>
        <dbReference type="SAM" id="Coils"/>
    </source>
</evidence>
<dbReference type="PROSITE" id="PS51352">
    <property type="entry name" value="THIOREDOXIN_2"/>
    <property type="match status" value="1"/>
</dbReference>
<name>A0ABU3KA74_9BACT</name>
<evidence type="ECO:0000313" key="8">
    <source>
        <dbReference type="EMBL" id="MDT7043320.1"/>
    </source>
</evidence>
<gene>
    <name evidence="8" type="ORF">PPG34_13250</name>
</gene>
<dbReference type="InterPro" id="IPR012336">
    <property type="entry name" value="Thioredoxin-like_fold"/>
</dbReference>
<keyword evidence="4" id="KW-1015">Disulfide bond</keyword>
<keyword evidence="2" id="KW-0732">Signal</keyword>
<comment type="similarity">
    <text evidence="1">Belongs to the thioredoxin family. DsbA subfamily.</text>
</comment>
<keyword evidence="5" id="KW-0676">Redox-active center</keyword>
<keyword evidence="3" id="KW-0560">Oxidoreductase</keyword>